<dbReference type="PANTHER" id="PTHR46796">
    <property type="entry name" value="HTH-TYPE TRANSCRIPTIONAL ACTIVATOR RHAS-RELATED"/>
    <property type="match status" value="1"/>
</dbReference>
<dbReference type="SUPFAM" id="SSF51215">
    <property type="entry name" value="Regulatory protein AraC"/>
    <property type="match status" value="1"/>
</dbReference>
<dbReference type="PANTHER" id="PTHR46796:SF13">
    <property type="entry name" value="HTH-TYPE TRANSCRIPTIONAL ACTIVATOR RHAS"/>
    <property type="match status" value="1"/>
</dbReference>
<dbReference type="Pfam" id="PF12833">
    <property type="entry name" value="HTH_18"/>
    <property type="match status" value="1"/>
</dbReference>
<evidence type="ECO:0000256" key="1">
    <source>
        <dbReference type="ARBA" id="ARBA00022490"/>
    </source>
</evidence>
<dbReference type="Proteomes" id="UP000323917">
    <property type="component" value="Chromosome"/>
</dbReference>
<dbReference type="InterPro" id="IPR018062">
    <property type="entry name" value="HTH_AraC-typ_CS"/>
</dbReference>
<dbReference type="PROSITE" id="PS00041">
    <property type="entry name" value="HTH_ARAC_FAMILY_1"/>
    <property type="match status" value="1"/>
</dbReference>
<dbReference type="GO" id="GO:0003700">
    <property type="term" value="F:DNA-binding transcription factor activity"/>
    <property type="evidence" value="ECO:0007669"/>
    <property type="project" value="InterPro"/>
</dbReference>
<dbReference type="SMART" id="SM00342">
    <property type="entry name" value="HTH_ARAC"/>
    <property type="match status" value="1"/>
</dbReference>
<protein>
    <submittedName>
        <fullName evidence="7">HTH-type transcriptional activator Btr</fullName>
    </submittedName>
</protein>
<accession>A0A5B9Q6X1</accession>
<evidence type="ECO:0000313" key="7">
    <source>
        <dbReference type="EMBL" id="QEG33182.1"/>
    </source>
</evidence>
<dbReference type="EMBL" id="CP042913">
    <property type="protein sequence ID" value="QEG33182.1"/>
    <property type="molecule type" value="Genomic_DNA"/>
</dbReference>
<keyword evidence="5" id="KW-0804">Transcription</keyword>
<evidence type="ECO:0000313" key="8">
    <source>
        <dbReference type="Proteomes" id="UP000323917"/>
    </source>
</evidence>
<dbReference type="Gene3D" id="1.10.10.60">
    <property type="entry name" value="Homeodomain-like"/>
    <property type="match status" value="2"/>
</dbReference>
<dbReference type="KEGG" id="bgok:Pr1d_04430"/>
<dbReference type="InterPro" id="IPR037923">
    <property type="entry name" value="HTH-like"/>
</dbReference>
<organism evidence="7 8">
    <name type="scientific">Bythopirellula goksoeyrii</name>
    <dbReference type="NCBI Taxonomy" id="1400387"/>
    <lineage>
        <taxon>Bacteria</taxon>
        <taxon>Pseudomonadati</taxon>
        <taxon>Planctomycetota</taxon>
        <taxon>Planctomycetia</taxon>
        <taxon>Pirellulales</taxon>
        <taxon>Lacipirellulaceae</taxon>
        <taxon>Bythopirellula</taxon>
    </lineage>
</organism>
<keyword evidence="2" id="KW-0805">Transcription regulation</keyword>
<feature type="domain" description="HTH araC/xylS-type" evidence="6">
    <location>
        <begin position="191"/>
        <end position="288"/>
    </location>
</feature>
<sequence>MNLEHSGREPVMRRSSPAYPSLPQSGILVFESHHSTTFSMELKRFPFHKICWIPVGRGSLEFGSSRLPLGKDELLLIPAEDEHRFVDNHTAPMTLVFAFFSANVVKENKALQILLPELKSRFDLPYPIVELHSYRRGAVRDIFKRMLLEQARGGPESEAILHAGLIDLLVHLLRGDLLDKTASISREQAIDGTLDYIEHFFHTTISVKDLAEMCGISSRRYSDLFKQRTGRTVVQYLSERRINYAQERLRQTGQIMYAAVSAGFSDITHFYRVFKRMTNMTPGEYLEQVSSTEREEKAN</sequence>
<dbReference type="GO" id="GO:0043565">
    <property type="term" value="F:sequence-specific DNA binding"/>
    <property type="evidence" value="ECO:0007669"/>
    <property type="project" value="InterPro"/>
</dbReference>
<evidence type="ECO:0000256" key="3">
    <source>
        <dbReference type="ARBA" id="ARBA00023125"/>
    </source>
</evidence>
<reference evidence="7 8" key="1">
    <citation type="submission" date="2019-08" db="EMBL/GenBank/DDBJ databases">
        <title>Deep-cultivation of Planctomycetes and their phenomic and genomic characterization uncovers novel biology.</title>
        <authorList>
            <person name="Wiegand S."/>
            <person name="Jogler M."/>
            <person name="Boedeker C."/>
            <person name="Pinto D."/>
            <person name="Vollmers J."/>
            <person name="Rivas-Marin E."/>
            <person name="Kohn T."/>
            <person name="Peeters S.H."/>
            <person name="Heuer A."/>
            <person name="Rast P."/>
            <person name="Oberbeckmann S."/>
            <person name="Bunk B."/>
            <person name="Jeske O."/>
            <person name="Meyerdierks A."/>
            <person name="Storesund J.E."/>
            <person name="Kallscheuer N."/>
            <person name="Luecker S."/>
            <person name="Lage O.M."/>
            <person name="Pohl T."/>
            <person name="Merkel B.J."/>
            <person name="Hornburger P."/>
            <person name="Mueller R.-W."/>
            <person name="Bruemmer F."/>
            <person name="Labrenz M."/>
            <person name="Spormann A.M."/>
            <person name="Op den Camp H."/>
            <person name="Overmann J."/>
            <person name="Amann R."/>
            <person name="Jetten M.S.M."/>
            <person name="Mascher T."/>
            <person name="Medema M.H."/>
            <person name="Devos D.P."/>
            <person name="Kaster A.-K."/>
            <person name="Ovreas L."/>
            <person name="Rohde M."/>
            <person name="Galperin M.Y."/>
            <person name="Jogler C."/>
        </authorList>
    </citation>
    <scope>NUCLEOTIDE SEQUENCE [LARGE SCALE GENOMIC DNA]</scope>
    <source>
        <strain evidence="7 8">Pr1d</strain>
    </source>
</reference>
<evidence type="ECO:0000256" key="2">
    <source>
        <dbReference type="ARBA" id="ARBA00023015"/>
    </source>
</evidence>
<keyword evidence="3" id="KW-0238">DNA-binding</keyword>
<dbReference type="SUPFAM" id="SSF46689">
    <property type="entry name" value="Homeodomain-like"/>
    <property type="match status" value="2"/>
</dbReference>
<dbReference type="PROSITE" id="PS01124">
    <property type="entry name" value="HTH_ARAC_FAMILY_2"/>
    <property type="match status" value="1"/>
</dbReference>
<dbReference type="InterPro" id="IPR018060">
    <property type="entry name" value="HTH_AraC"/>
</dbReference>
<dbReference type="OrthoDB" id="9778008at2"/>
<evidence type="ECO:0000256" key="5">
    <source>
        <dbReference type="ARBA" id="ARBA00023163"/>
    </source>
</evidence>
<keyword evidence="4" id="KW-0010">Activator</keyword>
<dbReference type="AlphaFoldDB" id="A0A5B9Q6X1"/>
<dbReference type="InterPro" id="IPR009057">
    <property type="entry name" value="Homeodomain-like_sf"/>
</dbReference>
<gene>
    <name evidence="7" type="primary">btr</name>
    <name evidence="7" type="ORF">Pr1d_04430</name>
</gene>
<evidence type="ECO:0000256" key="4">
    <source>
        <dbReference type="ARBA" id="ARBA00023159"/>
    </source>
</evidence>
<dbReference type="InterPro" id="IPR050204">
    <property type="entry name" value="AraC_XylS_family_regulators"/>
</dbReference>
<proteinExistence type="predicted"/>
<keyword evidence="1" id="KW-0963">Cytoplasm</keyword>
<evidence type="ECO:0000259" key="6">
    <source>
        <dbReference type="PROSITE" id="PS01124"/>
    </source>
</evidence>
<keyword evidence="8" id="KW-1185">Reference proteome</keyword>
<name>A0A5B9Q6X1_9BACT</name>